<dbReference type="EMBL" id="BDME01000001">
    <property type="protein sequence ID" value="GAX87155.1"/>
    <property type="molecule type" value="Genomic_DNA"/>
</dbReference>
<evidence type="ECO:0000256" key="1">
    <source>
        <dbReference type="ARBA" id="ARBA00005054"/>
    </source>
</evidence>
<name>A0A292YCW1_9BACT</name>
<dbReference type="InterPro" id="IPR036477">
    <property type="entry name" value="Formyl_transf_N_sf"/>
</dbReference>
<keyword evidence="7" id="KW-1185">Reference proteome</keyword>
<dbReference type="OrthoDB" id="9806170at2"/>
<dbReference type="Pfam" id="PF00551">
    <property type="entry name" value="Formyl_trans_N"/>
    <property type="match status" value="1"/>
</dbReference>
<protein>
    <recommendedName>
        <fullName evidence="2">phosphoribosylglycinamide formyltransferase 1</fullName>
        <ecNumber evidence="2">2.1.2.2</ecNumber>
    </recommendedName>
</protein>
<evidence type="ECO:0000259" key="5">
    <source>
        <dbReference type="Pfam" id="PF00551"/>
    </source>
</evidence>
<dbReference type="AlphaFoldDB" id="A0A292YCW1"/>
<gene>
    <name evidence="6" type="ORF">LNAT_P0450</name>
</gene>
<dbReference type="PANTHER" id="PTHR43369">
    <property type="entry name" value="PHOSPHORIBOSYLGLYCINAMIDE FORMYLTRANSFERASE"/>
    <property type="match status" value="1"/>
</dbReference>
<accession>A0A292YCW1</accession>
<evidence type="ECO:0000256" key="3">
    <source>
        <dbReference type="ARBA" id="ARBA00022679"/>
    </source>
</evidence>
<evidence type="ECO:0000256" key="4">
    <source>
        <dbReference type="ARBA" id="ARBA00022755"/>
    </source>
</evidence>
<proteinExistence type="predicted"/>
<comment type="caution">
    <text evidence="6">The sequence shown here is derived from an EMBL/GenBank/DDBJ whole genome shotgun (WGS) entry which is preliminary data.</text>
</comment>
<dbReference type="RefSeq" id="WP_096258306.1">
    <property type="nucleotide sequence ID" value="NZ_BDME01000001.1"/>
</dbReference>
<dbReference type="GO" id="GO:0005829">
    <property type="term" value="C:cytosol"/>
    <property type="evidence" value="ECO:0007669"/>
    <property type="project" value="TreeGrafter"/>
</dbReference>
<reference evidence="6 7" key="1">
    <citation type="journal article" date="2017" name="Syst. Appl. Microbiol.">
        <title>Lebetimonas natsushimae sp. nov., a novel strictly anaerobic, moderately thermophilic chemoautotroph isolated from a deep-sea hydrothermal vent polychaete nest in the Mid-Okinawa Trough.</title>
        <authorList>
            <person name="Nagata R."/>
            <person name="Takaki Y."/>
            <person name="Tame A."/>
            <person name="Nunoura T."/>
            <person name="Muto H."/>
            <person name="Mino S."/>
            <person name="Sawayama S."/>
            <person name="Takai K."/>
            <person name="Nakagawa S."/>
        </authorList>
    </citation>
    <scope>NUCLEOTIDE SEQUENCE [LARGE SCALE GENOMIC DNA]</scope>
    <source>
        <strain evidence="6 7">HS1857</strain>
    </source>
</reference>
<dbReference type="GO" id="GO:0004644">
    <property type="term" value="F:phosphoribosylglycinamide formyltransferase activity"/>
    <property type="evidence" value="ECO:0007669"/>
    <property type="project" value="UniProtKB-EC"/>
</dbReference>
<keyword evidence="4" id="KW-0658">Purine biosynthesis</keyword>
<keyword evidence="3 6" id="KW-0808">Transferase</keyword>
<dbReference type="PANTHER" id="PTHR43369:SF2">
    <property type="entry name" value="PHOSPHORIBOSYLGLYCINAMIDE FORMYLTRANSFERASE"/>
    <property type="match status" value="1"/>
</dbReference>
<dbReference type="Gene3D" id="3.40.50.170">
    <property type="entry name" value="Formyl transferase, N-terminal domain"/>
    <property type="match status" value="1"/>
</dbReference>
<dbReference type="EC" id="2.1.2.2" evidence="2"/>
<evidence type="ECO:0000313" key="6">
    <source>
        <dbReference type="EMBL" id="GAX87155.1"/>
    </source>
</evidence>
<organism evidence="6 7">
    <name type="scientific">Lebetimonas natsushimae</name>
    <dbReference type="NCBI Taxonomy" id="1936991"/>
    <lineage>
        <taxon>Bacteria</taxon>
        <taxon>Pseudomonadati</taxon>
        <taxon>Campylobacterota</taxon>
        <taxon>Epsilonproteobacteria</taxon>
        <taxon>Nautiliales</taxon>
        <taxon>Nautiliaceae</taxon>
        <taxon>Lebetimonas</taxon>
    </lineage>
</organism>
<sequence>MKKVVVFFGKGGSNFLNLIKKENNYKVIAGVTNRADSEVFKEKNLPPILISSDFNEILDHLKKLKPDLIVLAGFMKIVPPFIINEFKGKIINLHPSILPDFKGLHAAEKSFEAKKACGITIHYATEALDNGDIILQYHINPNKFKNFEEYYKELKKAEWTFLPDVVERINL</sequence>
<dbReference type="SUPFAM" id="SSF53328">
    <property type="entry name" value="Formyltransferase"/>
    <property type="match status" value="1"/>
</dbReference>
<dbReference type="GO" id="GO:0006189">
    <property type="term" value="P:'de novo' IMP biosynthetic process"/>
    <property type="evidence" value="ECO:0007669"/>
    <property type="project" value="TreeGrafter"/>
</dbReference>
<comment type="pathway">
    <text evidence="1">Purine metabolism; IMP biosynthesis via de novo pathway; N(2)-formyl-N(1)-(5-phospho-D-ribosyl)glycinamide from N(1)-(5-phospho-D-ribosyl)glycinamide (10-formyl THF route): step 1/1.</text>
</comment>
<dbReference type="InterPro" id="IPR002376">
    <property type="entry name" value="Formyl_transf_N"/>
</dbReference>
<evidence type="ECO:0000313" key="7">
    <source>
        <dbReference type="Proteomes" id="UP000217944"/>
    </source>
</evidence>
<dbReference type="Proteomes" id="UP000217944">
    <property type="component" value="Unassembled WGS sequence"/>
</dbReference>
<evidence type="ECO:0000256" key="2">
    <source>
        <dbReference type="ARBA" id="ARBA00012254"/>
    </source>
</evidence>
<feature type="domain" description="Formyl transferase N-terminal" evidence="5">
    <location>
        <begin position="35"/>
        <end position="166"/>
    </location>
</feature>